<dbReference type="SUPFAM" id="SSF69118">
    <property type="entry name" value="AhpD-like"/>
    <property type="match status" value="1"/>
</dbReference>
<gene>
    <name evidence="1" type="ORF">SAMN02745775_101170</name>
</gene>
<organism evidence="1 2">
    <name type="scientific">Falsiroseomonas stagni DSM 19981</name>
    <dbReference type="NCBI Taxonomy" id="1123062"/>
    <lineage>
        <taxon>Bacteria</taxon>
        <taxon>Pseudomonadati</taxon>
        <taxon>Pseudomonadota</taxon>
        <taxon>Alphaproteobacteria</taxon>
        <taxon>Acetobacterales</taxon>
        <taxon>Roseomonadaceae</taxon>
        <taxon>Falsiroseomonas</taxon>
    </lineage>
</organism>
<proteinExistence type="predicted"/>
<accession>A0A1I3XC21</accession>
<evidence type="ECO:0000313" key="1">
    <source>
        <dbReference type="EMBL" id="SFK17102.1"/>
    </source>
</evidence>
<evidence type="ECO:0008006" key="3">
    <source>
        <dbReference type="Google" id="ProtNLM"/>
    </source>
</evidence>
<dbReference type="Gene3D" id="1.20.1290.10">
    <property type="entry name" value="AhpD-like"/>
    <property type="match status" value="2"/>
</dbReference>
<dbReference type="RefSeq" id="WP_092954084.1">
    <property type="nucleotide sequence ID" value="NZ_FOSQ01000001.1"/>
</dbReference>
<protein>
    <recommendedName>
        <fullName evidence="3">Carboxymuconolactone decarboxylase family protein</fullName>
    </recommendedName>
</protein>
<dbReference type="AlphaFoldDB" id="A0A1I3XC21"/>
<name>A0A1I3XC21_9PROT</name>
<dbReference type="InterPro" id="IPR029032">
    <property type="entry name" value="AhpD-like"/>
</dbReference>
<reference evidence="1 2" key="1">
    <citation type="submission" date="2016-10" db="EMBL/GenBank/DDBJ databases">
        <authorList>
            <person name="de Groot N.N."/>
        </authorList>
    </citation>
    <scope>NUCLEOTIDE SEQUENCE [LARGE SCALE GENOMIC DNA]</scope>
    <source>
        <strain evidence="1 2">DSM 19981</strain>
    </source>
</reference>
<dbReference type="EMBL" id="FOSQ01000001">
    <property type="protein sequence ID" value="SFK17102.1"/>
    <property type="molecule type" value="Genomic_DNA"/>
</dbReference>
<keyword evidence="2" id="KW-1185">Reference proteome</keyword>
<dbReference type="OrthoDB" id="8682264at2"/>
<dbReference type="Proteomes" id="UP000199473">
    <property type="component" value="Unassembled WGS sequence"/>
</dbReference>
<dbReference type="STRING" id="1123062.SAMN02745775_101170"/>
<sequence>MSDAFRAGLEEARAKRGYLLPHHGLFRLLSPDFAEAYEAAYGRLALQPVALPAEEKEFLWLVITAVVGSATARHHVRRYREAGGGIEGVEAALRLAGFAAARSRFDFAAEAWAGQLPGWDAPAAEAAALEALTPALPPSRRALALLAACTARRDSAGVTRYLRAGYAAGVEEAWMAEAMCLTVQPAGLPNVVHAAGLWRGLIASGDVQASDAFRAWVEMPAEGDA</sequence>
<evidence type="ECO:0000313" key="2">
    <source>
        <dbReference type="Proteomes" id="UP000199473"/>
    </source>
</evidence>